<protein>
    <submittedName>
        <fullName evidence="2">Uncharacterized protein</fullName>
    </submittedName>
</protein>
<proteinExistence type="predicted"/>
<feature type="region of interest" description="Disordered" evidence="1">
    <location>
        <begin position="43"/>
        <end position="84"/>
    </location>
</feature>
<accession>A0A834BWI5</accession>
<evidence type="ECO:0000313" key="3">
    <source>
        <dbReference type="Proteomes" id="UP000646548"/>
    </source>
</evidence>
<organism evidence="2 3">
    <name type="scientific">Oryzias melastigma</name>
    <name type="common">Marine medaka</name>
    <dbReference type="NCBI Taxonomy" id="30732"/>
    <lineage>
        <taxon>Eukaryota</taxon>
        <taxon>Metazoa</taxon>
        <taxon>Chordata</taxon>
        <taxon>Craniata</taxon>
        <taxon>Vertebrata</taxon>
        <taxon>Euteleostomi</taxon>
        <taxon>Actinopterygii</taxon>
        <taxon>Neopterygii</taxon>
        <taxon>Teleostei</taxon>
        <taxon>Neoteleostei</taxon>
        <taxon>Acanthomorphata</taxon>
        <taxon>Ovalentaria</taxon>
        <taxon>Atherinomorphae</taxon>
        <taxon>Beloniformes</taxon>
        <taxon>Adrianichthyidae</taxon>
        <taxon>Oryziinae</taxon>
        <taxon>Oryzias</taxon>
    </lineage>
</organism>
<reference evidence="2" key="1">
    <citation type="journal article" name="BMC Genomics">
        <title>Long-read sequencing and de novo genome assembly of marine medaka (Oryzias melastigma).</title>
        <authorList>
            <person name="Liang P."/>
            <person name="Saqib H.S.A."/>
            <person name="Ni X."/>
            <person name="Shen Y."/>
        </authorList>
    </citation>
    <scope>NUCLEOTIDE SEQUENCE</scope>
    <source>
        <strain evidence="2">Bigg-433</strain>
    </source>
</reference>
<name>A0A834BWI5_ORYME</name>
<dbReference type="Proteomes" id="UP000646548">
    <property type="component" value="Unassembled WGS sequence"/>
</dbReference>
<dbReference type="EMBL" id="WKFB01000829">
    <property type="protein sequence ID" value="KAF6717603.1"/>
    <property type="molecule type" value="Genomic_DNA"/>
</dbReference>
<comment type="caution">
    <text evidence="2">The sequence shown here is derived from an EMBL/GenBank/DDBJ whole genome shotgun (WGS) entry which is preliminary data.</text>
</comment>
<sequence length="170" mass="18948">MSFPPRSQIRPSMKEINETQQAWSRWWRCTHKHTQLPFMQVQEGLRESLRGRGGGGGEAEEQPGAKQPQFVPLRVSREESSPTSLPRHALSRCCSCHAKWLKTVQWGDVCGGRKCRDQRVTPIYFSVFGLVPSGRDSSSPGQVRLEERTGLCVLAGGAEFRSGAQIPSDP</sequence>
<gene>
    <name evidence="2" type="ORF">FQA47_005974</name>
</gene>
<evidence type="ECO:0000256" key="1">
    <source>
        <dbReference type="SAM" id="MobiDB-lite"/>
    </source>
</evidence>
<evidence type="ECO:0000313" key="2">
    <source>
        <dbReference type="EMBL" id="KAF6717603.1"/>
    </source>
</evidence>
<dbReference type="AlphaFoldDB" id="A0A834BWI5"/>